<evidence type="ECO:0000313" key="4">
    <source>
        <dbReference type="Proteomes" id="UP001196843"/>
    </source>
</evidence>
<proteinExistence type="predicted"/>
<sequence>MRRPLALAVAVLALTGVLTACAPAAEPEADPTPRASVAPTPQPTPTAEARVVAPGEKPPAVFDGDCNRALAPADLQSVVGASLPLATSASDGDVGNIGGLACSWEAGGAAVRVEILPRPGLGDTQFPQDQAQYYFQDCDAQWVCSGEAEDADLWIGASFQSFAEADRDQIDDWTAAIAALIVRNFAGDADPWVRDRTGWWDELDCAAVAGALSRELNTEFSGERGGFIDPPLPGIVLATAASNWSNCYLYDGAHTFEVYSSAGAAWTLPDDGDQPVETGVQGISAWLSSSYQSTTSAGYTMTDGINSLTAYVATDASWTAEEAVGALARAASSDWK</sequence>
<evidence type="ECO:0000313" key="3">
    <source>
        <dbReference type="EMBL" id="MBW9095373.1"/>
    </source>
</evidence>
<accession>A0ABS7HR76</accession>
<dbReference type="PROSITE" id="PS51257">
    <property type="entry name" value="PROKAR_LIPOPROTEIN"/>
    <property type="match status" value="1"/>
</dbReference>
<keyword evidence="2" id="KW-0732">Signal</keyword>
<evidence type="ECO:0000256" key="2">
    <source>
        <dbReference type="SAM" id="SignalP"/>
    </source>
</evidence>
<evidence type="ECO:0000256" key="1">
    <source>
        <dbReference type="SAM" id="MobiDB-lite"/>
    </source>
</evidence>
<gene>
    <name evidence="3" type="ORF">JNB62_16950</name>
</gene>
<feature type="signal peptide" evidence="2">
    <location>
        <begin position="1"/>
        <end position="24"/>
    </location>
</feature>
<dbReference type="EMBL" id="JAEUAW010000017">
    <property type="protein sequence ID" value="MBW9095373.1"/>
    <property type="molecule type" value="Genomic_DNA"/>
</dbReference>
<feature type="chain" id="PRO_5046938037" description="DUF3558 domain-containing protein" evidence="2">
    <location>
        <begin position="25"/>
        <end position="336"/>
    </location>
</feature>
<reference evidence="3 4" key="1">
    <citation type="journal article" date="2021" name="MBio">
        <title>Poor Competitiveness of Bradyrhizobium in Pigeon Pea Root Colonization in Indian Soils.</title>
        <authorList>
            <person name="Chalasani D."/>
            <person name="Basu A."/>
            <person name="Pullabhotla S.V.S.R.N."/>
            <person name="Jorrin B."/>
            <person name="Neal A.L."/>
            <person name="Poole P.S."/>
            <person name="Podile A.R."/>
            <person name="Tkacz A."/>
        </authorList>
    </citation>
    <scope>NUCLEOTIDE SEQUENCE [LARGE SCALE GENOMIC DNA]</scope>
    <source>
        <strain evidence="3 4">HU14</strain>
    </source>
</reference>
<dbReference type="Proteomes" id="UP001196843">
    <property type="component" value="Unassembled WGS sequence"/>
</dbReference>
<feature type="region of interest" description="Disordered" evidence="1">
    <location>
        <begin position="25"/>
        <end position="50"/>
    </location>
</feature>
<comment type="caution">
    <text evidence="3">The sequence shown here is derived from an EMBL/GenBank/DDBJ whole genome shotgun (WGS) entry which is preliminary data.</text>
</comment>
<protein>
    <recommendedName>
        <fullName evidence="5">DUF3558 domain-containing protein</fullName>
    </recommendedName>
</protein>
<keyword evidence="4" id="KW-1185">Reference proteome</keyword>
<evidence type="ECO:0008006" key="5">
    <source>
        <dbReference type="Google" id="ProtNLM"/>
    </source>
</evidence>
<name>A0ABS7HR76_9MICO</name>
<dbReference type="RefSeq" id="WP_220302071.1">
    <property type="nucleotide sequence ID" value="NZ_JAEUAW010000017.1"/>
</dbReference>
<feature type="compositionally biased region" description="Low complexity" evidence="1">
    <location>
        <begin position="25"/>
        <end position="49"/>
    </location>
</feature>
<organism evidence="3 4">
    <name type="scientific">Microbacterium jejuense</name>
    <dbReference type="NCBI Taxonomy" id="1263637"/>
    <lineage>
        <taxon>Bacteria</taxon>
        <taxon>Bacillati</taxon>
        <taxon>Actinomycetota</taxon>
        <taxon>Actinomycetes</taxon>
        <taxon>Micrococcales</taxon>
        <taxon>Microbacteriaceae</taxon>
        <taxon>Microbacterium</taxon>
    </lineage>
</organism>